<reference evidence="11" key="1">
    <citation type="submission" date="2023-03" db="EMBL/GenBank/DDBJ databases">
        <authorList>
            <person name="Julca I."/>
        </authorList>
    </citation>
    <scope>NUCLEOTIDE SEQUENCE</scope>
</reference>
<dbReference type="Gene3D" id="2.160.20.10">
    <property type="entry name" value="Single-stranded right-handed beta-helix, Pectin lyase-like"/>
    <property type="match status" value="1"/>
</dbReference>
<feature type="signal peptide" evidence="9">
    <location>
        <begin position="1"/>
        <end position="26"/>
    </location>
</feature>
<keyword evidence="5" id="KW-0063">Aspartyl esterase</keyword>
<dbReference type="EC" id="3.1.1.11" evidence="3"/>
<keyword evidence="4" id="KW-0378">Hydrolase</keyword>
<organism evidence="11 12">
    <name type="scientific">Oldenlandia corymbosa var. corymbosa</name>
    <dbReference type="NCBI Taxonomy" id="529605"/>
    <lineage>
        <taxon>Eukaryota</taxon>
        <taxon>Viridiplantae</taxon>
        <taxon>Streptophyta</taxon>
        <taxon>Embryophyta</taxon>
        <taxon>Tracheophyta</taxon>
        <taxon>Spermatophyta</taxon>
        <taxon>Magnoliopsida</taxon>
        <taxon>eudicotyledons</taxon>
        <taxon>Gunneridae</taxon>
        <taxon>Pentapetalae</taxon>
        <taxon>asterids</taxon>
        <taxon>lamiids</taxon>
        <taxon>Gentianales</taxon>
        <taxon>Rubiaceae</taxon>
        <taxon>Rubioideae</taxon>
        <taxon>Spermacoceae</taxon>
        <taxon>Hedyotis-Oldenlandia complex</taxon>
        <taxon>Oldenlandia</taxon>
    </lineage>
</organism>
<dbReference type="AlphaFoldDB" id="A0AAV1DEE6"/>
<keyword evidence="6" id="KW-0325">Glycoprotein</keyword>
<dbReference type="Proteomes" id="UP001161247">
    <property type="component" value="Chromosome 5"/>
</dbReference>
<comment type="similarity">
    <text evidence="2">Belongs to the pectinesterase family.</text>
</comment>
<sequence length="344" mass="38575">MSHSQICLSSICVLLLFGCFLQEANCEFSKKLLASSYPTIYVHPLGVLGEGNFTSIQAAIDRVPSNNKDWIRIYVHAGTYREKIEIPVDKPYIYIQGEGKWKTRVVSGAHGSVVGTATLTSLADNIVIKSMTFVNSHNYPPAENKSPIAVALAANIMGDKSAFYRCGFLGMQDTLWDNKGRHYFKLCSIQGAADFIFGAGQSIYERCSISVVTRPLRGWPGYITAQGRSQSNDTNGFVFKDCNIFGTGKTYLGRPWRDYSRVIFYNTTMSDIVIPEGWHPWNSKGKEHQLTFAEHECRGPGANKTGRVKWEHNLSGGMLKKFLDLKYIDSEGWIDSQPFNMLKY</sequence>
<dbReference type="PANTHER" id="PTHR31321:SF76">
    <property type="entry name" value="PECTINESTERASE 10-RELATED"/>
    <property type="match status" value="1"/>
</dbReference>
<dbReference type="FunFam" id="2.160.20.10:FF:000013">
    <property type="entry name" value="Pectinesterase"/>
    <property type="match status" value="1"/>
</dbReference>
<evidence type="ECO:0000256" key="4">
    <source>
        <dbReference type="ARBA" id="ARBA00022801"/>
    </source>
</evidence>
<dbReference type="GO" id="GO:0045490">
    <property type="term" value="P:pectin catabolic process"/>
    <property type="evidence" value="ECO:0007669"/>
    <property type="project" value="TreeGrafter"/>
</dbReference>
<comment type="pathway">
    <text evidence="1">Glycan metabolism; pectin degradation; 2-dehydro-3-deoxy-D-gluconate from pectin: step 1/5.</text>
</comment>
<dbReference type="GO" id="GO:0030599">
    <property type="term" value="F:pectinesterase activity"/>
    <property type="evidence" value="ECO:0007669"/>
    <property type="project" value="UniProtKB-EC"/>
</dbReference>
<dbReference type="PANTHER" id="PTHR31321">
    <property type="entry name" value="ACYL-COA THIOESTER HYDROLASE YBHC-RELATED"/>
    <property type="match status" value="1"/>
</dbReference>
<comment type="catalytic activity">
    <reaction evidence="7">
        <text>[(1-&gt;4)-alpha-D-galacturonosyl methyl ester](n) + n H2O = [(1-&gt;4)-alpha-D-galacturonosyl](n) + n methanol + n H(+)</text>
        <dbReference type="Rhea" id="RHEA:22380"/>
        <dbReference type="Rhea" id="RHEA-COMP:14570"/>
        <dbReference type="Rhea" id="RHEA-COMP:14573"/>
        <dbReference type="ChEBI" id="CHEBI:15377"/>
        <dbReference type="ChEBI" id="CHEBI:15378"/>
        <dbReference type="ChEBI" id="CHEBI:17790"/>
        <dbReference type="ChEBI" id="CHEBI:140522"/>
        <dbReference type="ChEBI" id="CHEBI:140523"/>
        <dbReference type="EC" id="3.1.1.11"/>
    </reaction>
</comment>
<evidence type="ECO:0000256" key="9">
    <source>
        <dbReference type="SAM" id="SignalP"/>
    </source>
</evidence>
<evidence type="ECO:0000313" key="12">
    <source>
        <dbReference type="Proteomes" id="UP001161247"/>
    </source>
</evidence>
<proteinExistence type="inferred from homology"/>
<evidence type="ECO:0000313" key="11">
    <source>
        <dbReference type="EMBL" id="CAI9106204.1"/>
    </source>
</evidence>
<keyword evidence="9" id="KW-0732">Signal</keyword>
<dbReference type="Pfam" id="PF01095">
    <property type="entry name" value="Pectinesterase"/>
    <property type="match status" value="1"/>
</dbReference>
<dbReference type="InterPro" id="IPR012334">
    <property type="entry name" value="Pectin_lyas_fold"/>
</dbReference>
<evidence type="ECO:0000256" key="5">
    <source>
        <dbReference type="ARBA" id="ARBA00023085"/>
    </source>
</evidence>
<feature type="chain" id="PRO_5043415564" description="pectinesterase" evidence="9">
    <location>
        <begin position="27"/>
        <end position="344"/>
    </location>
</feature>
<protein>
    <recommendedName>
        <fullName evidence="3">pectinesterase</fullName>
        <ecNumber evidence="3">3.1.1.11</ecNumber>
    </recommendedName>
</protein>
<dbReference type="InterPro" id="IPR011050">
    <property type="entry name" value="Pectin_lyase_fold/virulence"/>
</dbReference>
<dbReference type="GO" id="GO:0042545">
    <property type="term" value="P:cell wall modification"/>
    <property type="evidence" value="ECO:0007669"/>
    <property type="project" value="InterPro"/>
</dbReference>
<evidence type="ECO:0000256" key="7">
    <source>
        <dbReference type="ARBA" id="ARBA00047928"/>
    </source>
</evidence>
<feature type="domain" description="Pectinesterase catalytic" evidence="10">
    <location>
        <begin position="49"/>
        <end position="312"/>
    </location>
</feature>
<evidence type="ECO:0000256" key="3">
    <source>
        <dbReference type="ARBA" id="ARBA00013229"/>
    </source>
</evidence>
<evidence type="ECO:0000256" key="8">
    <source>
        <dbReference type="ARBA" id="ARBA00057335"/>
    </source>
</evidence>
<accession>A0AAV1DEE6</accession>
<dbReference type="EMBL" id="OX459122">
    <property type="protein sequence ID" value="CAI9106204.1"/>
    <property type="molecule type" value="Genomic_DNA"/>
</dbReference>
<evidence type="ECO:0000256" key="6">
    <source>
        <dbReference type="ARBA" id="ARBA00023180"/>
    </source>
</evidence>
<gene>
    <name evidence="11" type="ORF">OLC1_LOCUS14746</name>
</gene>
<comment type="function">
    <text evidence="8">Acts in the modification of cell walls via demethylesterification of cell wall pectin.</text>
</comment>
<evidence type="ECO:0000259" key="10">
    <source>
        <dbReference type="Pfam" id="PF01095"/>
    </source>
</evidence>
<dbReference type="SUPFAM" id="SSF51126">
    <property type="entry name" value="Pectin lyase-like"/>
    <property type="match status" value="1"/>
</dbReference>
<name>A0AAV1DEE6_OLDCO</name>
<keyword evidence="12" id="KW-1185">Reference proteome</keyword>
<evidence type="ECO:0000256" key="1">
    <source>
        <dbReference type="ARBA" id="ARBA00005184"/>
    </source>
</evidence>
<dbReference type="InterPro" id="IPR000070">
    <property type="entry name" value="Pectinesterase_cat"/>
</dbReference>
<evidence type="ECO:0000256" key="2">
    <source>
        <dbReference type="ARBA" id="ARBA00008891"/>
    </source>
</evidence>